<organism evidence="1">
    <name type="scientific">Spodoptera frugiperda</name>
    <name type="common">Fall armyworm</name>
    <dbReference type="NCBI Taxonomy" id="7108"/>
    <lineage>
        <taxon>Eukaryota</taxon>
        <taxon>Metazoa</taxon>
        <taxon>Ecdysozoa</taxon>
        <taxon>Arthropoda</taxon>
        <taxon>Hexapoda</taxon>
        <taxon>Insecta</taxon>
        <taxon>Pterygota</taxon>
        <taxon>Neoptera</taxon>
        <taxon>Endopterygota</taxon>
        <taxon>Lepidoptera</taxon>
        <taxon>Glossata</taxon>
        <taxon>Ditrysia</taxon>
        <taxon>Noctuoidea</taxon>
        <taxon>Noctuidae</taxon>
        <taxon>Amphipyrinae</taxon>
        <taxon>Spodoptera</taxon>
    </lineage>
</organism>
<reference evidence="1" key="1">
    <citation type="submission" date="2016-07" db="EMBL/GenBank/DDBJ databases">
        <authorList>
            <person name="Bretaudeau A."/>
        </authorList>
    </citation>
    <scope>NUCLEOTIDE SEQUENCE</scope>
    <source>
        <strain evidence="1">Rice</strain>
        <tissue evidence="1">Whole body</tissue>
    </source>
</reference>
<name>A0A2H1WFY4_SPOFR</name>
<sequence length="124" mass="14121">MNVYTKRVSNLQPRFLWINPVNEQTDHLMVSNRLRPWTPETPGALQERGVIGPSVTSLTQRKRCFTPVFGEAVVSLRSSQIIRAEAWLSHAYSQLHAFYHLLGWATGCRATCSGFDSRTEQLFV</sequence>
<accession>A0A2H1WFY4</accession>
<dbReference type="EMBL" id="ODYU01008076">
    <property type="protein sequence ID" value="SOQ51374.1"/>
    <property type="molecule type" value="Genomic_DNA"/>
</dbReference>
<protein>
    <submittedName>
        <fullName evidence="1">SFRICE_013280</fullName>
    </submittedName>
</protein>
<gene>
    <name evidence="1" type="ORF">SFRICE_013280</name>
</gene>
<proteinExistence type="predicted"/>
<evidence type="ECO:0000313" key="1">
    <source>
        <dbReference type="EMBL" id="SOQ51374.1"/>
    </source>
</evidence>
<dbReference type="AlphaFoldDB" id="A0A2H1WFY4"/>